<keyword evidence="6 7" id="KW-0472">Membrane</keyword>
<gene>
    <name evidence="9" type="ORF">CINCED_3A021337</name>
</gene>
<feature type="repeat" description="Solcar" evidence="7">
    <location>
        <begin position="12"/>
        <end position="105"/>
    </location>
</feature>
<evidence type="ECO:0000256" key="3">
    <source>
        <dbReference type="ARBA" id="ARBA00022448"/>
    </source>
</evidence>
<dbReference type="EMBL" id="CABPRJ010000071">
    <property type="protein sequence ID" value="VVC27202.1"/>
    <property type="molecule type" value="Genomic_DNA"/>
</dbReference>
<evidence type="ECO:0000256" key="7">
    <source>
        <dbReference type="PROSITE-ProRule" id="PRU00282"/>
    </source>
</evidence>
<dbReference type="Gene3D" id="1.50.40.10">
    <property type="entry name" value="Mitochondrial carrier domain"/>
    <property type="match status" value="1"/>
</dbReference>
<organism evidence="9 10">
    <name type="scientific">Cinara cedri</name>
    <dbReference type="NCBI Taxonomy" id="506608"/>
    <lineage>
        <taxon>Eukaryota</taxon>
        <taxon>Metazoa</taxon>
        <taxon>Ecdysozoa</taxon>
        <taxon>Arthropoda</taxon>
        <taxon>Hexapoda</taxon>
        <taxon>Insecta</taxon>
        <taxon>Pterygota</taxon>
        <taxon>Neoptera</taxon>
        <taxon>Paraneoptera</taxon>
        <taxon>Hemiptera</taxon>
        <taxon>Sternorrhyncha</taxon>
        <taxon>Aphidomorpha</taxon>
        <taxon>Aphidoidea</taxon>
        <taxon>Aphididae</taxon>
        <taxon>Lachninae</taxon>
        <taxon>Cinara</taxon>
    </lineage>
</organism>
<keyword evidence="4 7" id="KW-0812">Transmembrane</keyword>
<dbReference type="AlphaFoldDB" id="A0A5E4M791"/>
<evidence type="ECO:0000256" key="2">
    <source>
        <dbReference type="ARBA" id="ARBA00006375"/>
    </source>
</evidence>
<dbReference type="PROSITE" id="PS50920">
    <property type="entry name" value="SOLCAR"/>
    <property type="match status" value="3"/>
</dbReference>
<dbReference type="Pfam" id="PF00153">
    <property type="entry name" value="Mito_carr"/>
    <property type="match status" value="3"/>
</dbReference>
<protein>
    <submittedName>
        <fullName evidence="9">Mitochondrial carrier protein,Mitochondrial carrier domain,Mitochondrial substrate/solute carrier</fullName>
    </submittedName>
</protein>
<dbReference type="PANTHER" id="PTHR24089">
    <property type="entry name" value="SOLUTE CARRIER FAMILY 25"/>
    <property type="match status" value="1"/>
</dbReference>
<accession>A0A5E4M791</accession>
<feature type="repeat" description="Solcar" evidence="7">
    <location>
        <begin position="115"/>
        <end position="201"/>
    </location>
</feature>
<evidence type="ECO:0000256" key="5">
    <source>
        <dbReference type="ARBA" id="ARBA00022737"/>
    </source>
</evidence>
<evidence type="ECO:0000256" key="6">
    <source>
        <dbReference type="ARBA" id="ARBA00023136"/>
    </source>
</evidence>
<comment type="similarity">
    <text evidence="2 8">Belongs to the mitochondrial carrier (TC 2.A.29) family.</text>
</comment>
<feature type="repeat" description="Solcar" evidence="7">
    <location>
        <begin position="217"/>
        <end position="312"/>
    </location>
</feature>
<keyword evidence="5" id="KW-0677">Repeat</keyword>
<proteinExistence type="inferred from homology"/>
<evidence type="ECO:0000313" key="9">
    <source>
        <dbReference type="EMBL" id="VVC27202.1"/>
    </source>
</evidence>
<keyword evidence="3 8" id="KW-0813">Transport</keyword>
<dbReference type="GO" id="GO:0055085">
    <property type="term" value="P:transmembrane transport"/>
    <property type="evidence" value="ECO:0007669"/>
    <property type="project" value="InterPro"/>
</dbReference>
<comment type="subcellular location">
    <subcellularLocation>
        <location evidence="1">Membrane</location>
        <topology evidence="1">Multi-pass membrane protein</topology>
    </subcellularLocation>
</comment>
<sequence length="316" mass="35645">MTSNINNVENQNTWFFHSFSGACSGSITRFVSQPFDVIKIRFQLQVEPVSQISCNSKYKSIFQSICLINKEEGIKALWKGHIPGQLLSSTYGLTQFGVFQTSLKYLSITETELNQNSSVHFVCGVMSSTIATIASYPFDVIRTRLVAQKSNQIYKNMRQVAFSIYKTEGVLAYYRGLFPTLVQNSLQGGLIFMFYNSFTKFTSTNTRTHKTGSEDYLNTVKQLSSGFLSGIAAKTCIYPLDIVKKRLQLQDFVKTRNDFGKKFVCKGLVDCIYLTIKEESFFGLFKGLSPSLLKAGVSTALHLAIYEHIFKLLNSY</sequence>
<evidence type="ECO:0000256" key="8">
    <source>
        <dbReference type="RuleBase" id="RU000488"/>
    </source>
</evidence>
<evidence type="ECO:0000256" key="1">
    <source>
        <dbReference type="ARBA" id="ARBA00004141"/>
    </source>
</evidence>
<evidence type="ECO:0000256" key="4">
    <source>
        <dbReference type="ARBA" id="ARBA00022692"/>
    </source>
</evidence>
<keyword evidence="10" id="KW-1185">Reference proteome</keyword>
<dbReference type="InterPro" id="IPR002067">
    <property type="entry name" value="MCP"/>
</dbReference>
<dbReference type="GO" id="GO:0016020">
    <property type="term" value="C:membrane"/>
    <property type="evidence" value="ECO:0007669"/>
    <property type="project" value="UniProtKB-SubCell"/>
</dbReference>
<dbReference type="Proteomes" id="UP000325440">
    <property type="component" value="Unassembled WGS sequence"/>
</dbReference>
<evidence type="ECO:0000313" key="10">
    <source>
        <dbReference type="Proteomes" id="UP000325440"/>
    </source>
</evidence>
<reference evidence="9 10" key="1">
    <citation type="submission" date="2019-08" db="EMBL/GenBank/DDBJ databases">
        <authorList>
            <person name="Alioto T."/>
            <person name="Alioto T."/>
            <person name="Gomez Garrido J."/>
        </authorList>
    </citation>
    <scope>NUCLEOTIDE SEQUENCE [LARGE SCALE GENOMIC DNA]</scope>
</reference>
<dbReference type="OrthoDB" id="18574at2759"/>
<dbReference type="PRINTS" id="PR00926">
    <property type="entry name" value="MITOCARRIER"/>
</dbReference>
<name>A0A5E4M791_9HEMI</name>
<dbReference type="SUPFAM" id="SSF103506">
    <property type="entry name" value="Mitochondrial carrier"/>
    <property type="match status" value="1"/>
</dbReference>
<dbReference type="InterPro" id="IPR023395">
    <property type="entry name" value="MCP_dom_sf"/>
</dbReference>
<dbReference type="InterPro" id="IPR018108">
    <property type="entry name" value="MCP_transmembrane"/>
</dbReference>